<dbReference type="Pfam" id="PF01614">
    <property type="entry name" value="IclR_C"/>
    <property type="match status" value="1"/>
</dbReference>
<evidence type="ECO:0000256" key="2">
    <source>
        <dbReference type="ARBA" id="ARBA00023125"/>
    </source>
</evidence>
<name>A0A511V9S4_9BACL</name>
<dbReference type="GO" id="GO:0045892">
    <property type="term" value="P:negative regulation of DNA-templated transcription"/>
    <property type="evidence" value="ECO:0007669"/>
    <property type="project" value="TreeGrafter"/>
</dbReference>
<keyword evidence="2" id="KW-0238">DNA-binding</keyword>
<dbReference type="InterPro" id="IPR014757">
    <property type="entry name" value="Tscrpt_reg_IclR_C"/>
</dbReference>
<dbReference type="SUPFAM" id="SSF46785">
    <property type="entry name" value="Winged helix' DNA-binding domain"/>
    <property type="match status" value="1"/>
</dbReference>
<dbReference type="InterPro" id="IPR036388">
    <property type="entry name" value="WH-like_DNA-bd_sf"/>
</dbReference>
<dbReference type="RefSeq" id="WP_246147367.1">
    <property type="nucleotide sequence ID" value="NZ_BJXX01000146.1"/>
</dbReference>
<reference evidence="6 7" key="1">
    <citation type="submission" date="2019-07" db="EMBL/GenBank/DDBJ databases">
        <title>Whole genome shotgun sequence of Aneurinibacillus danicus NBRC 102444.</title>
        <authorList>
            <person name="Hosoyama A."/>
            <person name="Uohara A."/>
            <person name="Ohji S."/>
            <person name="Ichikawa N."/>
        </authorList>
    </citation>
    <scope>NUCLEOTIDE SEQUENCE [LARGE SCALE GENOMIC DNA]</scope>
    <source>
        <strain evidence="6 7">NBRC 102444</strain>
    </source>
</reference>
<dbReference type="PROSITE" id="PS51077">
    <property type="entry name" value="HTH_ICLR"/>
    <property type="match status" value="1"/>
</dbReference>
<dbReference type="SMART" id="SM00346">
    <property type="entry name" value="HTH_ICLR"/>
    <property type="match status" value="1"/>
</dbReference>
<keyword evidence="1" id="KW-0805">Transcription regulation</keyword>
<dbReference type="InterPro" id="IPR005471">
    <property type="entry name" value="Tscrpt_reg_IclR_N"/>
</dbReference>
<dbReference type="GO" id="GO:0003677">
    <property type="term" value="F:DNA binding"/>
    <property type="evidence" value="ECO:0007669"/>
    <property type="project" value="UniProtKB-KW"/>
</dbReference>
<proteinExistence type="predicted"/>
<feature type="domain" description="HTH iclR-type" evidence="4">
    <location>
        <begin position="4"/>
        <end position="64"/>
    </location>
</feature>
<sequence>MSRNKTVVKSLEILQIFYSHDRLTLQEMVDVTGMPKTSVYRQVKSLEEMGFLVRDGEGKYSLGLIFLKLGQLVAERLDIRQIALPFMRRLRDEMKEAVNLIVREGDEAIYIEKVDTQNPVRLYTRVGRRTPLYAGACSRILLSYMSLEEVERYINKVELKAIASGTITDRDQLWETVMQTRKNGYSVSYSELEDYSAAVAAPVFNHRGEVVAGISMAGLEAHYRGENLPPLIEKIKRTAFEISCQLGFKENNYGFSAATST</sequence>
<evidence type="ECO:0000313" key="7">
    <source>
        <dbReference type="Proteomes" id="UP000321157"/>
    </source>
</evidence>
<keyword evidence="7" id="KW-1185">Reference proteome</keyword>
<protein>
    <submittedName>
        <fullName evidence="6">IclR family transcriptional regulator</fullName>
    </submittedName>
</protein>
<evidence type="ECO:0000259" key="5">
    <source>
        <dbReference type="PROSITE" id="PS51078"/>
    </source>
</evidence>
<dbReference type="PROSITE" id="PS51078">
    <property type="entry name" value="ICLR_ED"/>
    <property type="match status" value="1"/>
</dbReference>
<feature type="domain" description="IclR-ED" evidence="5">
    <location>
        <begin position="65"/>
        <end position="248"/>
    </location>
</feature>
<evidence type="ECO:0000313" key="6">
    <source>
        <dbReference type="EMBL" id="GEN35676.1"/>
    </source>
</evidence>
<evidence type="ECO:0000256" key="1">
    <source>
        <dbReference type="ARBA" id="ARBA00023015"/>
    </source>
</evidence>
<dbReference type="SUPFAM" id="SSF55781">
    <property type="entry name" value="GAF domain-like"/>
    <property type="match status" value="1"/>
</dbReference>
<dbReference type="GO" id="GO:0003700">
    <property type="term" value="F:DNA-binding transcription factor activity"/>
    <property type="evidence" value="ECO:0007669"/>
    <property type="project" value="TreeGrafter"/>
</dbReference>
<dbReference type="InterPro" id="IPR029016">
    <property type="entry name" value="GAF-like_dom_sf"/>
</dbReference>
<dbReference type="Proteomes" id="UP000321157">
    <property type="component" value="Unassembled WGS sequence"/>
</dbReference>
<dbReference type="PANTHER" id="PTHR30136">
    <property type="entry name" value="HELIX-TURN-HELIX TRANSCRIPTIONAL REGULATOR, ICLR FAMILY"/>
    <property type="match status" value="1"/>
</dbReference>
<dbReference type="Gene3D" id="1.10.10.10">
    <property type="entry name" value="Winged helix-like DNA-binding domain superfamily/Winged helix DNA-binding domain"/>
    <property type="match status" value="1"/>
</dbReference>
<comment type="caution">
    <text evidence="6">The sequence shown here is derived from an EMBL/GenBank/DDBJ whole genome shotgun (WGS) entry which is preliminary data.</text>
</comment>
<accession>A0A511V9S4</accession>
<dbReference type="AlphaFoldDB" id="A0A511V9S4"/>
<evidence type="ECO:0000259" key="4">
    <source>
        <dbReference type="PROSITE" id="PS51077"/>
    </source>
</evidence>
<keyword evidence="3" id="KW-0804">Transcription</keyword>
<dbReference type="InterPro" id="IPR036390">
    <property type="entry name" value="WH_DNA-bd_sf"/>
</dbReference>
<dbReference type="Pfam" id="PF09339">
    <property type="entry name" value="HTH_IclR"/>
    <property type="match status" value="1"/>
</dbReference>
<dbReference type="EMBL" id="BJXX01000146">
    <property type="protein sequence ID" value="GEN35676.1"/>
    <property type="molecule type" value="Genomic_DNA"/>
</dbReference>
<gene>
    <name evidence="6" type="ORF">ADA01nite_31360</name>
</gene>
<dbReference type="Gene3D" id="3.30.450.40">
    <property type="match status" value="1"/>
</dbReference>
<organism evidence="6 7">
    <name type="scientific">Aneurinibacillus danicus</name>
    <dbReference type="NCBI Taxonomy" id="267746"/>
    <lineage>
        <taxon>Bacteria</taxon>
        <taxon>Bacillati</taxon>
        <taxon>Bacillota</taxon>
        <taxon>Bacilli</taxon>
        <taxon>Bacillales</taxon>
        <taxon>Paenibacillaceae</taxon>
        <taxon>Aneurinibacillus group</taxon>
        <taxon>Aneurinibacillus</taxon>
    </lineage>
</organism>
<dbReference type="InterPro" id="IPR050707">
    <property type="entry name" value="HTH_MetabolicPath_Reg"/>
</dbReference>
<evidence type="ECO:0000256" key="3">
    <source>
        <dbReference type="ARBA" id="ARBA00023163"/>
    </source>
</evidence>
<dbReference type="PANTHER" id="PTHR30136:SF24">
    <property type="entry name" value="HTH-TYPE TRANSCRIPTIONAL REPRESSOR ALLR"/>
    <property type="match status" value="1"/>
</dbReference>